<evidence type="ECO:0000256" key="1">
    <source>
        <dbReference type="ARBA" id="ARBA00010062"/>
    </source>
</evidence>
<dbReference type="InterPro" id="IPR028082">
    <property type="entry name" value="Peripla_BP_I"/>
</dbReference>
<dbReference type="Gene3D" id="3.40.50.2300">
    <property type="match status" value="2"/>
</dbReference>
<evidence type="ECO:0000256" key="2">
    <source>
        <dbReference type="ARBA" id="ARBA00022729"/>
    </source>
</evidence>
<dbReference type="AlphaFoldDB" id="Q0RKE9"/>
<dbReference type="STRING" id="326424.FRAAL3365"/>
<dbReference type="SUPFAM" id="SSF53822">
    <property type="entry name" value="Periplasmic binding protein-like I"/>
    <property type="match status" value="1"/>
</dbReference>
<dbReference type="eggNOG" id="COG0683">
    <property type="taxonomic scope" value="Bacteria"/>
</dbReference>
<keyword evidence="2" id="KW-0732">Signal</keyword>
<evidence type="ECO:0000313" key="5">
    <source>
        <dbReference type="EMBL" id="CAJ62009.1"/>
    </source>
</evidence>
<evidence type="ECO:0000259" key="4">
    <source>
        <dbReference type="Pfam" id="PF13458"/>
    </source>
</evidence>
<comment type="similarity">
    <text evidence="1">Belongs to the leucine-binding protein family.</text>
</comment>
<dbReference type="Proteomes" id="UP000000657">
    <property type="component" value="Chromosome"/>
</dbReference>
<dbReference type="CDD" id="cd06341">
    <property type="entry name" value="PBP1_ABC_ligand_binding-like"/>
    <property type="match status" value="1"/>
</dbReference>
<feature type="compositionally biased region" description="Gly residues" evidence="3">
    <location>
        <begin position="46"/>
        <end position="56"/>
    </location>
</feature>
<gene>
    <name evidence="5" type="ordered locus">FRAAL3365</name>
</gene>
<dbReference type="PANTHER" id="PTHR47235:SF1">
    <property type="entry name" value="BLR6548 PROTEIN"/>
    <property type="match status" value="1"/>
</dbReference>
<accession>Q0RKE9</accession>
<dbReference type="Pfam" id="PF13458">
    <property type="entry name" value="Peripla_BP_6"/>
    <property type="match status" value="1"/>
</dbReference>
<protein>
    <submittedName>
        <fullName evidence="5">Branched-chain amino acid transport system substrate-binding protein</fullName>
    </submittedName>
</protein>
<dbReference type="HOGENOM" id="CLU_675698_0_0_11"/>
<name>Q0RKE9_FRAAA</name>
<feature type="region of interest" description="Disordered" evidence="3">
    <location>
        <begin position="46"/>
        <end position="68"/>
    </location>
</feature>
<keyword evidence="6" id="KW-1185">Reference proteome</keyword>
<sequence length="429" mass="43504">MGGGAGYDNPLKKKGTCVKRQILRPAVCLVALVLAVAACGSSGGSGGSSGGSGGGASAAPAAPKSPAPTGSPLVIGTVGQFSGFAGVISKATADAVQAWAQWTNDRGGLNGHPVKVVVRDDANDPAKSLAAVKGMVENDHVIALVGTHESGLESAWQKYIDEKKIPVIGGSATAALWLTDPNFFPTSDTAVNYVVSEVNAAKIAGKKKLGMVVCAEVPACAQGLTLAGGIATKLGLQFASGLAISSSSPNYTSQCLNMRSAGVDSIILNSSGEVSERFVADCAKQNYRPQLISPGQSFLDKLLDNANYNGAYIANDSFNWFGGAPESADFLQAMKTYKSSTPLNASASAGWAAGVTFGKAAAKIGPSPTSADIYTGLYALPAKNTLGGLIPPTTYTKDKPAVSTPCGWYGVIKNGKLTAPHGAGAICVE</sequence>
<dbReference type="PANTHER" id="PTHR47235">
    <property type="entry name" value="BLR6548 PROTEIN"/>
    <property type="match status" value="1"/>
</dbReference>
<evidence type="ECO:0000313" key="6">
    <source>
        <dbReference type="Proteomes" id="UP000000657"/>
    </source>
</evidence>
<dbReference type="EMBL" id="CT573213">
    <property type="protein sequence ID" value="CAJ62009.1"/>
    <property type="molecule type" value="Genomic_DNA"/>
</dbReference>
<proteinExistence type="inferred from homology"/>
<reference evidence="5 6" key="1">
    <citation type="journal article" date="2007" name="Genome Res.">
        <title>Genome characteristics of facultatively symbiotic Frankia sp. strains reflect host range and host plant biogeography.</title>
        <authorList>
            <person name="Normand P."/>
            <person name="Lapierre P."/>
            <person name="Tisa L.S."/>
            <person name="Gogarten J.P."/>
            <person name="Alloisio N."/>
            <person name="Bagnarol E."/>
            <person name="Bassi C.A."/>
            <person name="Berry A.M."/>
            <person name="Bickhart D.M."/>
            <person name="Choisne N."/>
            <person name="Couloux A."/>
            <person name="Cournoyer B."/>
            <person name="Cruveiller S."/>
            <person name="Daubin V."/>
            <person name="Demange N."/>
            <person name="Francino M.P."/>
            <person name="Goltsman E."/>
            <person name="Huang Y."/>
            <person name="Kopp O.R."/>
            <person name="Labarre L."/>
            <person name="Lapidus A."/>
            <person name="Lavire C."/>
            <person name="Marechal J."/>
            <person name="Martinez M."/>
            <person name="Mastronunzio J.E."/>
            <person name="Mullin B.C."/>
            <person name="Niemann J."/>
            <person name="Pujic P."/>
            <person name="Rawnsley T."/>
            <person name="Rouy Z."/>
            <person name="Schenowitz C."/>
            <person name="Sellstedt A."/>
            <person name="Tavares F."/>
            <person name="Tomkins J.P."/>
            <person name="Vallenet D."/>
            <person name="Valverde C."/>
            <person name="Wall L.G."/>
            <person name="Wang Y."/>
            <person name="Medigue C."/>
            <person name="Benson D.R."/>
        </authorList>
    </citation>
    <scope>NUCLEOTIDE SEQUENCE [LARGE SCALE GENOMIC DNA]</scope>
    <source>
        <strain evidence="6">DSM 45986 / CECT 9034 / ACN14a</strain>
    </source>
</reference>
<feature type="domain" description="Leucine-binding protein" evidence="4">
    <location>
        <begin position="73"/>
        <end position="399"/>
    </location>
</feature>
<organism evidence="5 6">
    <name type="scientific">Frankia alni (strain DSM 45986 / CECT 9034 / ACN14a)</name>
    <dbReference type="NCBI Taxonomy" id="326424"/>
    <lineage>
        <taxon>Bacteria</taxon>
        <taxon>Bacillati</taxon>
        <taxon>Actinomycetota</taxon>
        <taxon>Actinomycetes</taxon>
        <taxon>Frankiales</taxon>
        <taxon>Frankiaceae</taxon>
        <taxon>Frankia</taxon>
    </lineage>
</organism>
<feature type="compositionally biased region" description="Low complexity" evidence="3">
    <location>
        <begin position="57"/>
        <end position="68"/>
    </location>
</feature>
<evidence type="ECO:0000256" key="3">
    <source>
        <dbReference type="SAM" id="MobiDB-lite"/>
    </source>
</evidence>
<dbReference type="InterPro" id="IPR028081">
    <property type="entry name" value="Leu-bd"/>
</dbReference>
<dbReference type="KEGG" id="fal:FRAAL3365"/>